<evidence type="ECO:0000259" key="4">
    <source>
        <dbReference type="PROSITE" id="PS50995"/>
    </source>
</evidence>
<sequence length="153" mass="17774">MTDKDAQVRDMLDDLLIYVPIFYQKVRTSKDFKNKQTSAAYYQIMGLLMHRGSLPISVIGEYLYISRPNMTAHIDKLVSDGMVERKGDKKDRRITLISITPEGEEFMKRARIKVEENMLNNLSGLREDEMEELTRAVKTIKKLLFKIQGVKND</sequence>
<dbReference type="GeneID" id="26738658"/>
<dbReference type="EMBL" id="LN734822">
    <property type="protein sequence ID" value="CEL24044.1"/>
    <property type="molecule type" value="Genomic_DNA"/>
</dbReference>
<organism evidence="6">
    <name type="scientific">Methanobacterium formicicum</name>
    <dbReference type="NCBI Taxonomy" id="2162"/>
    <lineage>
        <taxon>Archaea</taxon>
        <taxon>Methanobacteriati</taxon>
        <taxon>Methanobacteriota</taxon>
        <taxon>Methanomada group</taxon>
        <taxon>Methanobacteria</taxon>
        <taxon>Methanobacteriales</taxon>
        <taxon>Methanobacteriaceae</taxon>
        <taxon>Methanobacterium</taxon>
    </lineage>
</organism>
<dbReference type="InterPro" id="IPR036390">
    <property type="entry name" value="WH_DNA-bd_sf"/>
</dbReference>
<evidence type="ECO:0000256" key="3">
    <source>
        <dbReference type="ARBA" id="ARBA00023163"/>
    </source>
</evidence>
<evidence type="ECO:0000256" key="2">
    <source>
        <dbReference type="ARBA" id="ARBA00023125"/>
    </source>
</evidence>
<dbReference type="SMART" id="SM00347">
    <property type="entry name" value="HTH_MARR"/>
    <property type="match status" value="1"/>
</dbReference>
<dbReference type="EMBL" id="CP006933">
    <property type="protein sequence ID" value="AIS32764.1"/>
    <property type="molecule type" value="Genomic_DNA"/>
</dbReference>
<dbReference type="PANTHER" id="PTHR42756:SF1">
    <property type="entry name" value="TRANSCRIPTIONAL REPRESSOR OF EMRAB OPERON"/>
    <property type="match status" value="1"/>
</dbReference>
<dbReference type="Proteomes" id="UP000062768">
    <property type="component" value="Chromosome I"/>
</dbReference>
<reference evidence="6" key="2">
    <citation type="submission" date="2014-08" db="EMBL/GenBank/DDBJ databases">
        <authorList>
            <person name="Wibberg D."/>
        </authorList>
    </citation>
    <scope>NUCLEOTIDE SEQUENCE</scope>
</reference>
<evidence type="ECO:0000313" key="9">
    <source>
        <dbReference type="Proteomes" id="UP000062768"/>
    </source>
</evidence>
<dbReference type="InterPro" id="IPR036388">
    <property type="entry name" value="WH-like_DNA-bd_sf"/>
</dbReference>
<dbReference type="EMBL" id="LN515531">
    <property type="protein sequence ID" value="CEA12515.1"/>
    <property type="molecule type" value="Genomic_DNA"/>
</dbReference>
<dbReference type="Pfam" id="PF12802">
    <property type="entry name" value="MarR_2"/>
    <property type="match status" value="1"/>
</dbReference>
<dbReference type="Proteomes" id="UP000606900">
    <property type="component" value="Unassembled WGS sequence"/>
</dbReference>
<dbReference type="PATRIC" id="fig|2162.10.peg.407"/>
<dbReference type="Gene3D" id="1.10.10.10">
    <property type="entry name" value="Winged helix-like DNA-binding domain superfamily/Winged helix DNA-binding domain"/>
    <property type="match status" value="1"/>
</dbReference>
<dbReference type="GO" id="GO:0003700">
    <property type="term" value="F:DNA-binding transcription factor activity"/>
    <property type="evidence" value="ECO:0007669"/>
    <property type="project" value="InterPro"/>
</dbReference>
<keyword evidence="1" id="KW-0805">Transcription regulation</keyword>
<dbReference type="AlphaFoldDB" id="A0A090I477"/>
<reference evidence="5" key="1">
    <citation type="submission" date="2013-12" db="EMBL/GenBank/DDBJ databases">
        <title>The complete genome sequence of Methanobacterium sp. BRM9.</title>
        <authorList>
            <consortium name="Pastoral Greenhouse Gas Research Consortium"/>
            <person name="Kelly W.J."/>
            <person name="Leahy S.C."/>
            <person name="Perry R."/>
            <person name="Li D."/>
            <person name="Altermann E."/>
            <person name="Lambie S.C."/>
            <person name="Attwood G.T."/>
        </authorList>
    </citation>
    <scope>NUCLEOTIDE SEQUENCE [LARGE SCALE GENOMIC DNA]</scope>
    <source>
        <strain evidence="5">BRM9</strain>
    </source>
</reference>
<keyword evidence="3" id="KW-0804">Transcription</keyword>
<protein>
    <submittedName>
        <fullName evidence="5">MarR family transcriptional regulator</fullName>
    </submittedName>
</protein>
<evidence type="ECO:0000313" key="6">
    <source>
        <dbReference type="EMBL" id="CEA12515.1"/>
    </source>
</evidence>
<accession>A0A090I477</accession>
<dbReference type="Proteomes" id="UP000029661">
    <property type="component" value="Chromosome"/>
</dbReference>
<dbReference type="KEGG" id="mfi:DSM1535_0149"/>
<dbReference type="RefSeq" id="WP_048071850.1">
    <property type="nucleotide sequence ID" value="NZ_CALCVY010000218.1"/>
</dbReference>
<dbReference type="PANTHER" id="PTHR42756">
    <property type="entry name" value="TRANSCRIPTIONAL REGULATOR, MARR"/>
    <property type="match status" value="1"/>
</dbReference>
<dbReference type="PROSITE" id="PS50995">
    <property type="entry name" value="HTH_MARR_2"/>
    <property type="match status" value="1"/>
</dbReference>
<evidence type="ECO:0000256" key="1">
    <source>
        <dbReference type="ARBA" id="ARBA00023015"/>
    </source>
</evidence>
<dbReference type="SUPFAM" id="SSF46785">
    <property type="entry name" value="Winged helix' DNA-binding domain"/>
    <property type="match status" value="1"/>
</dbReference>
<evidence type="ECO:0000313" key="5">
    <source>
        <dbReference type="EMBL" id="AIS32764.1"/>
    </source>
</evidence>
<dbReference type="OrthoDB" id="10712at2157"/>
<dbReference type="KEGG" id="mfc:BRM9_1960"/>
<dbReference type="PRINTS" id="PR00598">
    <property type="entry name" value="HTHMARR"/>
</dbReference>
<reference evidence="8" key="4">
    <citation type="submission" date="2020-10" db="EMBL/GenBank/DDBJ databases">
        <title>Dehalococcoides mccartyi of a TCE/Cr reducing biochatode.</title>
        <authorList>
            <person name="Matturro B."/>
        </authorList>
    </citation>
    <scope>NUCLEOTIDE SEQUENCE</scope>
    <source>
        <strain evidence="8">Bin2</strain>
    </source>
</reference>
<gene>
    <name evidence="5" type="ORF">BRM9_1960</name>
    <name evidence="6" type="ORF">DSM1535_0149</name>
    <name evidence="8" type="ORF">ISP06_04045</name>
    <name evidence="7" type="ORF">MB9_0397</name>
</gene>
<evidence type="ECO:0000313" key="7">
    <source>
        <dbReference type="EMBL" id="CEL24044.1"/>
    </source>
</evidence>
<proteinExistence type="predicted"/>
<keyword evidence="2" id="KW-0238">DNA-binding</keyword>
<dbReference type="GO" id="GO:0003677">
    <property type="term" value="F:DNA binding"/>
    <property type="evidence" value="ECO:0007669"/>
    <property type="project" value="UniProtKB-KW"/>
</dbReference>
<dbReference type="STRING" id="2162.BRM9_1960"/>
<dbReference type="EMBL" id="JADIIL010000015">
    <property type="protein sequence ID" value="MBF4474631.1"/>
    <property type="molecule type" value="Genomic_DNA"/>
</dbReference>
<dbReference type="InterPro" id="IPR000835">
    <property type="entry name" value="HTH_MarR-typ"/>
</dbReference>
<reference evidence="7" key="3">
    <citation type="submission" date="2014-09" db="EMBL/GenBank/DDBJ databases">
        <authorList>
            <person name="Bishop-Lilly K.A."/>
            <person name="Broomall S.M."/>
            <person name="Chain P.S."/>
            <person name="Chertkov O."/>
            <person name="Coyne S.R."/>
            <person name="Daligault H.E."/>
            <person name="Davenport K.W."/>
            <person name="Erkkila T."/>
            <person name="Frey K.G."/>
            <person name="Gibbons H.S."/>
            <person name="Gu W."/>
            <person name="Jaissle J."/>
            <person name="Johnson S.L."/>
            <person name="Koroleva G.I."/>
            <person name="Ladner J.T."/>
            <person name="Lo C.-C."/>
            <person name="Minogue T.D."/>
            <person name="Munk C."/>
            <person name="Palacios G.F."/>
            <person name="Redden C.L."/>
            <person name="Rosenzweig C.N."/>
            <person name="Scholz M.B."/>
            <person name="Teshima H."/>
            <person name="Xu Y."/>
        </authorList>
    </citation>
    <scope>NUCLEOTIDE SEQUENCE</scope>
    <source>
        <strain evidence="7">Mb9</strain>
    </source>
</reference>
<keyword evidence="9" id="KW-1185">Reference proteome</keyword>
<feature type="domain" description="HTH marR-type" evidence="4">
    <location>
        <begin position="1"/>
        <end position="142"/>
    </location>
</feature>
<evidence type="ECO:0000313" key="8">
    <source>
        <dbReference type="EMBL" id="MBF4474631.1"/>
    </source>
</evidence>
<name>A0A090I477_METFO</name>